<accession>A0A068UH44</accession>
<dbReference type="PANTHER" id="PTHR34672">
    <property type="entry name" value="POLLEN-SPECIFIC ARABINOGALACTA PROTEIN BAN102"/>
    <property type="match status" value="1"/>
</dbReference>
<dbReference type="AlphaFoldDB" id="A0A068UH44"/>
<dbReference type="Proteomes" id="UP000295252">
    <property type="component" value="Chromosome IV"/>
</dbReference>
<name>A0A068UH44_COFCA</name>
<keyword evidence="1" id="KW-1133">Transmembrane helix</keyword>
<evidence type="ECO:0000256" key="1">
    <source>
        <dbReference type="SAM" id="Phobius"/>
    </source>
</evidence>
<dbReference type="InParanoid" id="A0A068UH44"/>
<sequence length="61" mass="6030">MEMKKIACAVLVAAASMSAVLAESQAPAPAPAAANSAYAALPAVGAVVGASLVSFFAYYMH</sequence>
<evidence type="ECO:0008006" key="5">
    <source>
        <dbReference type="Google" id="ProtNLM"/>
    </source>
</evidence>
<keyword evidence="1" id="KW-0812">Transmembrane</keyword>
<keyword evidence="2" id="KW-0732">Signal</keyword>
<dbReference type="OMA" id="MEMKQMA"/>
<evidence type="ECO:0000256" key="2">
    <source>
        <dbReference type="SAM" id="SignalP"/>
    </source>
</evidence>
<protein>
    <recommendedName>
        <fullName evidence="5">Arabinogalactan peptide 23-like</fullName>
    </recommendedName>
</protein>
<feature type="transmembrane region" description="Helical" evidence="1">
    <location>
        <begin position="38"/>
        <end position="59"/>
    </location>
</feature>
<dbReference type="FunCoup" id="A0A068UH44">
    <property type="interactions" value="4"/>
</dbReference>
<dbReference type="Gramene" id="CDP07756">
    <property type="protein sequence ID" value="CDP07756"/>
    <property type="gene ID" value="GSCOC_T00025121001"/>
</dbReference>
<dbReference type="PANTHER" id="PTHR34672:SF2">
    <property type="entry name" value="ARABINOGALACTAN PROTEIN 23"/>
    <property type="match status" value="1"/>
</dbReference>
<gene>
    <name evidence="3" type="ORF">GSCOC_T00025121001</name>
</gene>
<organism evidence="3 4">
    <name type="scientific">Coffea canephora</name>
    <name type="common">Robusta coffee</name>
    <dbReference type="NCBI Taxonomy" id="49390"/>
    <lineage>
        <taxon>Eukaryota</taxon>
        <taxon>Viridiplantae</taxon>
        <taxon>Streptophyta</taxon>
        <taxon>Embryophyta</taxon>
        <taxon>Tracheophyta</taxon>
        <taxon>Spermatophyta</taxon>
        <taxon>Magnoliopsida</taxon>
        <taxon>eudicotyledons</taxon>
        <taxon>Gunneridae</taxon>
        <taxon>Pentapetalae</taxon>
        <taxon>asterids</taxon>
        <taxon>lamiids</taxon>
        <taxon>Gentianales</taxon>
        <taxon>Rubiaceae</taxon>
        <taxon>Ixoroideae</taxon>
        <taxon>Gardenieae complex</taxon>
        <taxon>Bertiereae - Coffeeae clade</taxon>
        <taxon>Coffeeae</taxon>
        <taxon>Coffea</taxon>
    </lineage>
</organism>
<dbReference type="InterPro" id="IPR044702">
    <property type="entry name" value="AGP23/40"/>
</dbReference>
<reference evidence="4" key="1">
    <citation type="journal article" date="2014" name="Science">
        <title>The coffee genome provides insight into the convergent evolution of caffeine biosynthesis.</title>
        <authorList>
            <person name="Denoeud F."/>
            <person name="Carretero-Paulet L."/>
            <person name="Dereeper A."/>
            <person name="Droc G."/>
            <person name="Guyot R."/>
            <person name="Pietrella M."/>
            <person name="Zheng C."/>
            <person name="Alberti A."/>
            <person name="Anthony F."/>
            <person name="Aprea G."/>
            <person name="Aury J.M."/>
            <person name="Bento P."/>
            <person name="Bernard M."/>
            <person name="Bocs S."/>
            <person name="Campa C."/>
            <person name="Cenci A."/>
            <person name="Combes M.C."/>
            <person name="Crouzillat D."/>
            <person name="Da Silva C."/>
            <person name="Daddiego L."/>
            <person name="De Bellis F."/>
            <person name="Dussert S."/>
            <person name="Garsmeur O."/>
            <person name="Gayraud T."/>
            <person name="Guignon V."/>
            <person name="Jahn K."/>
            <person name="Jamilloux V."/>
            <person name="Joet T."/>
            <person name="Labadie K."/>
            <person name="Lan T."/>
            <person name="Leclercq J."/>
            <person name="Lepelley M."/>
            <person name="Leroy T."/>
            <person name="Li L.T."/>
            <person name="Librado P."/>
            <person name="Lopez L."/>
            <person name="Munoz A."/>
            <person name="Noel B."/>
            <person name="Pallavicini A."/>
            <person name="Perrotta G."/>
            <person name="Poncet V."/>
            <person name="Pot D."/>
            <person name="Priyono X."/>
            <person name="Rigoreau M."/>
            <person name="Rouard M."/>
            <person name="Rozas J."/>
            <person name="Tranchant-Dubreuil C."/>
            <person name="VanBuren R."/>
            <person name="Zhang Q."/>
            <person name="Andrade A.C."/>
            <person name="Argout X."/>
            <person name="Bertrand B."/>
            <person name="de Kochko A."/>
            <person name="Graziosi G."/>
            <person name="Henry R.J."/>
            <person name="Jayarama X."/>
            <person name="Ming R."/>
            <person name="Nagai C."/>
            <person name="Rounsley S."/>
            <person name="Sankoff D."/>
            <person name="Giuliano G."/>
            <person name="Albert V.A."/>
            <person name="Wincker P."/>
            <person name="Lashermes P."/>
        </authorList>
    </citation>
    <scope>NUCLEOTIDE SEQUENCE [LARGE SCALE GENOMIC DNA]</scope>
    <source>
        <strain evidence="4">cv. DH200-94</strain>
    </source>
</reference>
<evidence type="ECO:0000313" key="3">
    <source>
        <dbReference type="EMBL" id="CDP07756.1"/>
    </source>
</evidence>
<proteinExistence type="predicted"/>
<feature type="chain" id="PRO_5001657972" description="Arabinogalactan peptide 23-like" evidence="2">
    <location>
        <begin position="23"/>
        <end position="61"/>
    </location>
</feature>
<keyword evidence="1" id="KW-0472">Membrane</keyword>
<dbReference type="EMBL" id="HG739111">
    <property type="protein sequence ID" value="CDP07756.1"/>
    <property type="molecule type" value="Genomic_DNA"/>
</dbReference>
<evidence type="ECO:0000313" key="4">
    <source>
        <dbReference type="Proteomes" id="UP000295252"/>
    </source>
</evidence>
<feature type="signal peptide" evidence="2">
    <location>
        <begin position="1"/>
        <end position="22"/>
    </location>
</feature>
<keyword evidence="4" id="KW-1185">Reference proteome</keyword>